<dbReference type="RefSeq" id="WP_095334839.1">
    <property type="nucleotide sequence ID" value="NZ_NQNY01000007.1"/>
</dbReference>
<name>A0A269TIR3_9BACT</name>
<dbReference type="EMBL" id="NQNY01000007">
    <property type="protein sequence ID" value="PAK21334.1"/>
    <property type="molecule type" value="Genomic_DNA"/>
</dbReference>
<evidence type="ECO:0000256" key="2">
    <source>
        <dbReference type="ARBA" id="ARBA00022729"/>
    </source>
</evidence>
<feature type="signal peptide" evidence="3">
    <location>
        <begin position="1"/>
        <end position="40"/>
    </location>
</feature>
<protein>
    <recommendedName>
        <fullName evidence="4">Periplasmic binding protein domain-containing protein</fullName>
    </recommendedName>
</protein>
<dbReference type="SUPFAM" id="SSF53822">
    <property type="entry name" value="Periplasmic binding protein-like I"/>
    <property type="match status" value="1"/>
</dbReference>
<feature type="domain" description="Periplasmic binding protein" evidence="4">
    <location>
        <begin position="175"/>
        <end position="474"/>
    </location>
</feature>
<organism evidence="5 6">
    <name type="scientific">Mycoplasmopsis agassizii</name>
    <dbReference type="NCBI Taxonomy" id="33922"/>
    <lineage>
        <taxon>Bacteria</taxon>
        <taxon>Bacillati</taxon>
        <taxon>Mycoplasmatota</taxon>
        <taxon>Mycoplasmoidales</taxon>
        <taxon>Metamycoplasmataceae</taxon>
        <taxon>Mycoplasmopsis</taxon>
    </lineage>
</organism>
<dbReference type="GO" id="GO:0030246">
    <property type="term" value="F:carbohydrate binding"/>
    <property type="evidence" value="ECO:0007669"/>
    <property type="project" value="TreeGrafter"/>
</dbReference>
<dbReference type="InterPro" id="IPR050555">
    <property type="entry name" value="Bact_Solute-Bind_Prot2"/>
</dbReference>
<dbReference type="PANTHER" id="PTHR30036">
    <property type="entry name" value="D-XYLOSE-BINDING PERIPLASMIC PROTEIN"/>
    <property type="match status" value="1"/>
</dbReference>
<dbReference type="Gene3D" id="3.40.50.2300">
    <property type="match status" value="2"/>
</dbReference>
<dbReference type="InterPro" id="IPR025997">
    <property type="entry name" value="SBP_2_dom"/>
</dbReference>
<proteinExistence type="predicted"/>
<feature type="chain" id="PRO_5012537811" description="Periplasmic binding protein domain-containing protein" evidence="3">
    <location>
        <begin position="41"/>
        <end position="537"/>
    </location>
</feature>
<dbReference type="InterPro" id="IPR028082">
    <property type="entry name" value="Peripla_BP_I"/>
</dbReference>
<comment type="caution">
    <text evidence="5">The sequence shown here is derived from an EMBL/GenBank/DDBJ whole genome shotgun (WGS) entry which is preliminary data.</text>
</comment>
<accession>A0A269TIR3</accession>
<evidence type="ECO:0000313" key="5">
    <source>
        <dbReference type="EMBL" id="PAK21334.1"/>
    </source>
</evidence>
<reference evidence="6" key="1">
    <citation type="submission" date="2017-08" db="EMBL/GenBank/DDBJ databases">
        <authorList>
            <person name="Alvarez-Ponce D."/>
            <person name="Weitzman C.L."/>
            <person name="Tillett R.L."/>
            <person name="Sandmeier F.C."/>
            <person name="Tracy C.R."/>
        </authorList>
    </citation>
    <scope>NUCLEOTIDE SEQUENCE [LARGE SCALE GENOMIC DNA]</scope>
    <source>
        <strain evidence="6">723</strain>
    </source>
</reference>
<dbReference type="Pfam" id="PF13407">
    <property type="entry name" value="Peripla_BP_4"/>
    <property type="match status" value="1"/>
</dbReference>
<evidence type="ECO:0000256" key="3">
    <source>
        <dbReference type="SAM" id="SignalP"/>
    </source>
</evidence>
<sequence>MTIKYIQTKDILFMKKSFKKYILLPALALSAVAAATTAIACSNGVSVEPAQVTKDLQANKDFLTTLTFSGNLEEVTGTTDKAALQTWLTANKATVTPTLSADTKATRTAELTTKDVTVTAPTDTTVTLTVVSVAYDGTDSSKLNVLLKATKGDSTVHFVKQITGKAKNPVGSAQFALAVSDPTNPRWKTAEGILQTAATNSGFGGKTTNNGDQIKQNSALETALTSGAKGVLVSAKDSASIGSVVNDASHRKVPLVAYDRLITGSDKYDYYVTYNNERVGTLQGYSLVKAIYSATHSWDASKSVEDNVNALIEEVKGKKLSEDKFIYLSAGDPADNNSKLFFNGAMEVIKKAQTEDAHLKFLNTATAFENVATTDWVAQTAAASFQTVYNTATETQRANLVGILAPNDGLAIGLADALKTVAGTAEKDTIWSKVFITGQDGIEGVVSSLKAKNSKVDMTIKKADEPLSRAGTAILTLLTAYPNATREQVAAFVKLTSPNDNWQLDTTSYKVGSKVITTFSFTPVIVTPENVATEFPS</sequence>
<dbReference type="AlphaFoldDB" id="A0A269TIR3"/>
<evidence type="ECO:0000313" key="6">
    <source>
        <dbReference type="Proteomes" id="UP000216943"/>
    </source>
</evidence>
<gene>
    <name evidence="5" type="ORF">CJJ23_02765</name>
</gene>
<dbReference type="GO" id="GO:0030288">
    <property type="term" value="C:outer membrane-bounded periplasmic space"/>
    <property type="evidence" value="ECO:0007669"/>
    <property type="project" value="TreeGrafter"/>
</dbReference>
<keyword evidence="2 3" id="KW-0732">Signal</keyword>
<dbReference type="OrthoDB" id="9769193at2"/>
<evidence type="ECO:0000259" key="4">
    <source>
        <dbReference type="Pfam" id="PF13407"/>
    </source>
</evidence>
<comment type="subcellular location">
    <subcellularLocation>
        <location evidence="1">Cell envelope</location>
    </subcellularLocation>
</comment>
<dbReference type="Proteomes" id="UP000216943">
    <property type="component" value="Unassembled WGS sequence"/>
</dbReference>
<evidence type="ECO:0000256" key="1">
    <source>
        <dbReference type="ARBA" id="ARBA00004196"/>
    </source>
</evidence>
<dbReference type="PANTHER" id="PTHR30036:SF1">
    <property type="entry name" value="D-XYLOSE-BINDING PERIPLASMIC PROTEIN"/>
    <property type="match status" value="1"/>
</dbReference>